<dbReference type="PANTHER" id="PTHR13847:SF287">
    <property type="entry name" value="FAD-DEPENDENT OXIDOREDUCTASE DOMAIN-CONTAINING PROTEIN 1"/>
    <property type="match status" value="1"/>
</dbReference>
<evidence type="ECO:0000313" key="4">
    <source>
        <dbReference type="Proteomes" id="UP001223802"/>
    </source>
</evidence>
<dbReference type="InterPro" id="IPR036188">
    <property type="entry name" value="FAD/NAD-bd_sf"/>
</dbReference>
<dbReference type="Gene3D" id="3.50.50.60">
    <property type="entry name" value="FAD/NAD(P)-binding domain"/>
    <property type="match status" value="1"/>
</dbReference>
<dbReference type="InterPro" id="IPR006076">
    <property type="entry name" value="FAD-dep_OxRdtase"/>
</dbReference>
<evidence type="ECO:0000313" key="3">
    <source>
        <dbReference type="EMBL" id="WMC09850.1"/>
    </source>
</evidence>
<dbReference type="GO" id="GO:0005737">
    <property type="term" value="C:cytoplasm"/>
    <property type="evidence" value="ECO:0007669"/>
    <property type="project" value="TreeGrafter"/>
</dbReference>
<dbReference type="SUPFAM" id="SSF51905">
    <property type="entry name" value="FAD/NAD(P)-binding domain"/>
    <property type="match status" value="1"/>
</dbReference>
<dbReference type="PANTHER" id="PTHR13847">
    <property type="entry name" value="SARCOSINE DEHYDROGENASE-RELATED"/>
    <property type="match status" value="1"/>
</dbReference>
<feature type="domain" description="FAD dependent oxidoreductase" evidence="2">
    <location>
        <begin position="16"/>
        <end position="373"/>
    </location>
</feature>
<dbReference type="EMBL" id="CP118224">
    <property type="protein sequence ID" value="WMC09850.1"/>
    <property type="molecule type" value="Genomic_DNA"/>
</dbReference>
<accession>A0AA50Q6W4</accession>
<organism evidence="3 4">
    <name type="scientific">Oceanimonas pelagia</name>
    <dbReference type="NCBI Taxonomy" id="3028314"/>
    <lineage>
        <taxon>Bacteria</taxon>
        <taxon>Pseudomonadati</taxon>
        <taxon>Pseudomonadota</taxon>
        <taxon>Gammaproteobacteria</taxon>
        <taxon>Aeromonadales</taxon>
        <taxon>Aeromonadaceae</taxon>
        <taxon>Oceanimonas</taxon>
    </lineage>
</organism>
<gene>
    <name evidence="3" type="ORF">PU634_12090</name>
</gene>
<evidence type="ECO:0000256" key="1">
    <source>
        <dbReference type="ARBA" id="ARBA00023002"/>
    </source>
</evidence>
<dbReference type="Proteomes" id="UP001223802">
    <property type="component" value="Chromosome"/>
</dbReference>
<name>A0AA50Q6W4_9GAMM</name>
<reference evidence="3 4" key="1">
    <citation type="submission" date="2023-02" db="EMBL/GenBank/DDBJ databases">
        <title>Complete genome sequence of a novel bacterium Oceanimonas sp. NTOU-MSR1 isolated from marine coast sediment.</title>
        <authorList>
            <person name="Yang H.-T."/>
            <person name="Chen Y.-L."/>
            <person name="Ho Y.-N."/>
        </authorList>
    </citation>
    <scope>NUCLEOTIDE SEQUENCE [LARGE SCALE GENOMIC DNA]</scope>
    <source>
        <strain evidence="3 4">NTOU-MSR1</strain>
    </source>
</reference>
<dbReference type="GO" id="GO:0016491">
    <property type="term" value="F:oxidoreductase activity"/>
    <property type="evidence" value="ECO:0007669"/>
    <property type="project" value="UniProtKB-KW"/>
</dbReference>
<keyword evidence="1" id="KW-0560">Oxidoreductase</keyword>
<dbReference type="KEGG" id="ope:PU634_12090"/>
<sequence length="405" mass="45240">MKIYDIETVPSRKKYDVAIIGGANMGSAVASFLALNKDFSGSVLVIEKDMTFQFASTGASNDCMRQQFANDINILIAQFGAKYVKNFREFMGGDPEVPNLTIRNFGYLYLSDNDDFTEVLKRDQQTQSRLGAGTQMVTPEQIAEAYPFYKLDDIVAGSLNVVDEGYWDAPTMLKWQIRKAKEHGVEYVQNEVIGLDMAENKVVGVRLKSGESITVGKLVNAAGPRARVISNMAGIEVPIEPRRRYTFTFKAKKPLDRDLPLTIDPTGVHFRQEGDNYLVGCPPMIGDPAVDFDDFGFEDGIWEKKLAPILANRIPAFADIEIIDAWVGHYEFNTWDCNAIVGAHSKIKNFYFVNGFSGHGTQQAPSMGLGLSELITYGEYRTLDLSPFSYSRLERGERLIERAVI</sequence>
<dbReference type="RefSeq" id="WP_306761066.1">
    <property type="nucleotide sequence ID" value="NZ_CP118224.1"/>
</dbReference>
<dbReference type="AlphaFoldDB" id="A0AA50Q6W4"/>
<keyword evidence="4" id="KW-1185">Reference proteome</keyword>
<dbReference type="Pfam" id="PF01266">
    <property type="entry name" value="DAO"/>
    <property type="match status" value="1"/>
</dbReference>
<dbReference type="Gene3D" id="3.30.9.10">
    <property type="entry name" value="D-Amino Acid Oxidase, subunit A, domain 2"/>
    <property type="match status" value="1"/>
</dbReference>
<dbReference type="GO" id="GO:0032981">
    <property type="term" value="P:mitochondrial respiratory chain complex I assembly"/>
    <property type="evidence" value="ECO:0007669"/>
    <property type="project" value="TreeGrafter"/>
</dbReference>
<evidence type="ECO:0000259" key="2">
    <source>
        <dbReference type="Pfam" id="PF01266"/>
    </source>
</evidence>
<proteinExistence type="predicted"/>
<protein>
    <submittedName>
        <fullName evidence="3">FAD-binding oxidoreductase</fullName>
    </submittedName>
</protein>